<comment type="caution">
    <text evidence="1">The sequence shown here is derived from an EMBL/GenBank/DDBJ whole genome shotgun (WGS) entry which is preliminary data.</text>
</comment>
<name>A0A1V3XPP1_MYCKA</name>
<evidence type="ECO:0000313" key="2">
    <source>
        <dbReference type="Proteomes" id="UP000188532"/>
    </source>
</evidence>
<gene>
    <name evidence="1" type="ORF">BZL29_1670</name>
</gene>
<dbReference type="AlphaFoldDB" id="A0A1V3XPP1"/>
<accession>A0A1V3XPP1</accession>
<reference evidence="1 2" key="1">
    <citation type="submission" date="2017-02" db="EMBL/GenBank/DDBJ databases">
        <title>Complete genome sequences of Mycobacterium kansasii strains isolated from rhesus macaques.</title>
        <authorList>
            <person name="Panda A."/>
            <person name="Nagaraj S."/>
            <person name="Zhao X."/>
            <person name="Tettelin H."/>
            <person name="Detolla L.J."/>
        </authorList>
    </citation>
    <scope>NUCLEOTIDE SEQUENCE [LARGE SCALE GENOMIC DNA]</scope>
    <source>
        <strain evidence="1 2">11-3469</strain>
    </source>
</reference>
<evidence type="ECO:0000313" key="1">
    <source>
        <dbReference type="EMBL" id="OOK81102.1"/>
    </source>
</evidence>
<dbReference type="Proteomes" id="UP000188532">
    <property type="component" value="Unassembled WGS sequence"/>
</dbReference>
<dbReference type="EMBL" id="MVBN01000002">
    <property type="protein sequence ID" value="OOK81102.1"/>
    <property type="molecule type" value="Genomic_DNA"/>
</dbReference>
<sequence length="44" mass="4691">MAGVGAHQLIRPRLPTVGHCLPVVVAIGKSLGEPIKRIIVCPRH</sequence>
<protein>
    <submittedName>
        <fullName evidence="1">Uncharacterized protein</fullName>
    </submittedName>
</protein>
<proteinExistence type="predicted"/>
<organism evidence="1 2">
    <name type="scientific">Mycobacterium kansasii</name>
    <dbReference type="NCBI Taxonomy" id="1768"/>
    <lineage>
        <taxon>Bacteria</taxon>
        <taxon>Bacillati</taxon>
        <taxon>Actinomycetota</taxon>
        <taxon>Actinomycetes</taxon>
        <taxon>Mycobacteriales</taxon>
        <taxon>Mycobacteriaceae</taxon>
        <taxon>Mycobacterium</taxon>
    </lineage>
</organism>